<dbReference type="RefSeq" id="WP_014769538.1">
    <property type="nucleotide sequence ID" value="NC_018002.1"/>
</dbReference>
<dbReference type="AlphaFoldDB" id="I3XXI6"/>
<dbReference type="OrthoDB" id="5365679at2"/>
<reference evidence="1 2" key="1">
    <citation type="submission" date="2012-06" db="EMBL/GenBank/DDBJ databases">
        <title>Complete sequence of Sulfurospirillum barnesii SES-3.</title>
        <authorList>
            <consortium name="US DOE Joint Genome Institute"/>
            <person name="Lucas S."/>
            <person name="Han J."/>
            <person name="Lapidus A."/>
            <person name="Cheng J.-F."/>
            <person name="Goodwin L."/>
            <person name="Pitluck S."/>
            <person name="Peters L."/>
            <person name="Ovchinnikova G."/>
            <person name="Lu M."/>
            <person name="Detter J.C."/>
            <person name="Han C."/>
            <person name="Tapia R."/>
            <person name="Land M."/>
            <person name="Hauser L."/>
            <person name="Kyrpides N."/>
            <person name="Ivanova N."/>
            <person name="Pagani I."/>
            <person name="Stolz J."/>
            <person name="Arkin A."/>
            <person name="Dehal P."/>
            <person name="Oremland R."/>
            <person name="Saltikov C."/>
            <person name="Basu P."/>
            <person name="Hollibaugh J."/>
            <person name="Newman D."/>
            <person name="Stolyar S."/>
            <person name="Hazen T."/>
            <person name="Woyke T."/>
        </authorList>
    </citation>
    <scope>NUCLEOTIDE SEQUENCE [LARGE SCALE GENOMIC DNA]</scope>
    <source>
        <strain evidence="2">ATCC 700032 / DSM 10660 / SES-3</strain>
    </source>
</reference>
<dbReference type="HOGENOM" id="CLU_489942_0_0_7"/>
<sequence>MSFNQYLFEKPLHVIFTHTSNSKAQQNALNQTVGARVGDGLGSTGASYGASTGTTQSKQTVLTSLTGDKVNIEVEDNTNIKGALIAAGETNEQGQFEDNGKLNLSTGTLTFANSTNSQYSSSNSYSVGTNIGYSTGKNTQTNVEETTGKVNSSTLSLSNEMGYSSSKTLATVGEGTLHVKDTENSDDLERLNRDTSKVNKELYSGSVGTSVTATLDHRLLSEDGWKLIAQDFVKTGMLLDTINQVVSNQTVGLSEFGAELRKREITYETVKERIAQDKDLAAVLNSPAYTDEQKQAITNGITQQVMVELGYKPIENVLIATTEPGRDGYQIKGYFSLETGKAYMNDFYNNTNADLLKTAGAETQRAIDAQNGSTFDQSKEYRDARSAYSQNFGSNIASYADFALYFTGQGSLSTGSNSISTSPQTQANSAEFAGLNKELGDNFVFGKRGLGNVGILLYTVTKGSVDDHLNTELVHEHGFYEDGTNDNVGFFKDGVKRNETIQGYQLDEIHYDDNIMRKAEQNIINQFPAKAYCIIGYNCQDFADALRKEYLKLKGQ</sequence>
<dbReference type="STRING" id="760154.Sulba_1371"/>
<gene>
    <name evidence="1" type="ordered locus">Sulba_1371</name>
</gene>
<dbReference type="eggNOG" id="COG3501">
    <property type="taxonomic scope" value="Bacteria"/>
</dbReference>
<evidence type="ECO:0000313" key="1">
    <source>
        <dbReference type="EMBL" id="AFL68660.1"/>
    </source>
</evidence>
<dbReference type="Proteomes" id="UP000006176">
    <property type="component" value="Chromosome"/>
</dbReference>
<dbReference type="EMBL" id="CP003333">
    <property type="protein sequence ID" value="AFL68660.1"/>
    <property type="molecule type" value="Genomic_DNA"/>
</dbReference>
<name>I3XXI6_SULBS</name>
<dbReference type="PATRIC" id="fig|760154.4.peg.1375"/>
<accession>I3XXI6</accession>
<dbReference type="KEGG" id="sba:Sulba_1371"/>
<organism evidence="1 2">
    <name type="scientific">Sulfurospirillum barnesii (strain ATCC 700032 / DSM 10660 / SES-3)</name>
    <dbReference type="NCBI Taxonomy" id="760154"/>
    <lineage>
        <taxon>Bacteria</taxon>
        <taxon>Pseudomonadati</taxon>
        <taxon>Campylobacterota</taxon>
        <taxon>Epsilonproteobacteria</taxon>
        <taxon>Campylobacterales</taxon>
        <taxon>Sulfurospirillaceae</taxon>
        <taxon>Sulfurospirillum</taxon>
    </lineage>
</organism>
<proteinExistence type="predicted"/>
<protein>
    <submittedName>
        <fullName evidence="1">Uncharacterized protein</fullName>
    </submittedName>
</protein>
<keyword evidence="2" id="KW-1185">Reference proteome</keyword>
<evidence type="ECO:0000313" key="2">
    <source>
        <dbReference type="Proteomes" id="UP000006176"/>
    </source>
</evidence>